<dbReference type="AlphaFoldDB" id="A0A085N1H2"/>
<dbReference type="GO" id="GO:0005634">
    <property type="term" value="C:nucleus"/>
    <property type="evidence" value="ECO:0007669"/>
    <property type="project" value="UniProtKB-SubCell"/>
</dbReference>
<dbReference type="EMBL" id="KL367576">
    <property type="protein sequence ID" value="KFD63318.1"/>
    <property type="molecule type" value="Genomic_DNA"/>
</dbReference>
<comment type="subcellular location">
    <subcellularLocation>
        <location evidence="1">Nucleus</location>
    </subcellularLocation>
</comment>
<organism evidence="5">
    <name type="scientific">Trichuris suis</name>
    <name type="common">pig whipworm</name>
    <dbReference type="NCBI Taxonomy" id="68888"/>
    <lineage>
        <taxon>Eukaryota</taxon>
        <taxon>Metazoa</taxon>
        <taxon>Ecdysozoa</taxon>
        <taxon>Nematoda</taxon>
        <taxon>Enoplea</taxon>
        <taxon>Dorylaimia</taxon>
        <taxon>Trichinellida</taxon>
        <taxon>Trichuridae</taxon>
        <taxon>Trichuris</taxon>
    </lineage>
</organism>
<reference evidence="5" key="1">
    <citation type="journal article" date="2014" name="Nat. Genet.">
        <title>Genome and transcriptome of the porcine whipworm Trichuris suis.</title>
        <authorList>
            <person name="Jex A.R."/>
            <person name="Nejsum P."/>
            <person name="Schwarz E.M."/>
            <person name="Hu L."/>
            <person name="Young N.D."/>
            <person name="Hall R.S."/>
            <person name="Korhonen P.K."/>
            <person name="Liao S."/>
            <person name="Thamsborg S."/>
            <person name="Xia J."/>
            <person name="Xu P."/>
            <person name="Wang S."/>
            <person name="Scheerlinck J.P."/>
            <person name="Hofmann A."/>
            <person name="Sternberg P.W."/>
            <person name="Wang J."/>
            <person name="Gasser R.B."/>
        </authorList>
    </citation>
    <scope>NUCLEOTIDE SEQUENCE [LARGE SCALE GENOMIC DNA]</scope>
    <source>
        <strain evidence="5">DCEP-RM93F</strain>
    </source>
</reference>
<evidence type="ECO:0000259" key="4">
    <source>
        <dbReference type="PROSITE" id="PS51253"/>
    </source>
</evidence>
<dbReference type="Pfam" id="PF04218">
    <property type="entry name" value="CENP-B_N"/>
    <property type="match status" value="1"/>
</dbReference>
<dbReference type="PROSITE" id="PS51253">
    <property type="entry name" value="HTH_CENPB"/>
    <property type="match status" value="1"/>
</dbReference>
<proteinExistence type="predicted"/>
<feature type="non-terminal residue" evidence="5">
    <location>
        <position position="372"/>
    </location>
</feature>
<dbReference type="InterPro" id="IPR006600">
    <property type="entry name" value="HTH_CenpB_DNA-bd_dom"/>
</dbReference>
<dbReference type="PANTHER" id="PTHR19303:SF26">
    <property type="entry name" value="TIGGER TRANSPOSABLE ELEMENT-DERIVED PROTEIN 1"/>
    <property type="match status" value="1"/>
</dbReference>
<dbReference type="Pfam" id="PF03221">
    <property type="entry name" value="HTH_Tnp_Tc5"/>
    <property type="match status" value="1"/>
</dbReference>
<keyword evidence="2" id="KW-0238">DNA-binding</keyword>
<name>A0A085N1H2_9BILA</name>
<dbReference type="InterPro" id="IPR050863">
    <property type="entry name" value="CenT-Element_Derived"/>
</dbReference>
<evidence type="ECO:0000256" key="1">
    <source>
        <dbReference type="ARBA" id="ARBA00004123"/>
    </source>
</evidence>
<keyword evidence="3" id="KW-0539">Nucleus</keyword>
<feature type="domain" description="HTH CENPB-type" evidence="4">
    <location>
        <begin position="103"/>
        <end position="182"/>
    </location>
</feature>
<evidence type="ECO:0000256" key="2">
    <source>
        <dbReference type="ARBA" id="ARBA00023125"/>
    </source>
</evidence>
<dbReference type="InterPro" id="IPR007889">
    <property type="entry name" value="HTH_Psq"/>
</dbReference>
<sequence>MCSWYLCAKLLFFVNEKGSFYTGIQCTPIIVTVMAPKSSSEKRCRTSLTLNQKLEVIKLSEKDMSNAEIGRRSGLLRQTVSQVVKSKERFLDEIKSATPMKARKIRTRNGLIANMEKVVLVWIEDQTRHNVPLSQSIIQCKALHLFNSMKAERGDESAEERFEANRGWFIRFKERNHLHNIKLPGEAAGANIEAAARFTEDLAKIINQGGYNEQQIFNVDETALFWKVPPNRTFIARQETSMPGFKASKDRLSLLLGANAAGDFKLKPMLIYHSENPRALRNYALRKSTLPVLYKWNQTSWMTAYLFKTWFVDYFRPAVENYCTEKKIPFKILLIIDSAPCHPRTLVDMYSEITVLYLPANTTAILQPMNQG</sequence>
<dbReference type="InterPro" id="IPR009057">
    <property type="entry name" value="Homeodomain-like_sf"/>
</dbReference>
<dbReference type="Gene3D" id="1.10.10.60">
    <property type="entry name" value="Homeodomain-like"/>
    <property type="match status" value="2"/>
</dbReference>
<accession>A0A085N1H2</accession>
<dbReference type="PANTHER" id="PTHR19303">
    <property type="entry name" value="TRANSPOSON"/>
    <property type="match status" value="1"/>
</dbReference>
<evidence type="ECO:0000313" key="5">
    <source>
        <dbReference type="EMBL" id="KFD63318.1"/>
    </source>
</evidence>
<evidence type="ECO:0000256" key="3">
    <source>
        <dbReference type="ARBA" id="ARBA00023242"/>
    </source>
</evidence>
<dbReference type="SMART" id="SM00674">
    <property type="entry name" value="CENPB"/>
    <property type="match status" value="1"/>
</dbReference>
<dbReference type="Pfam" id="PF03184">
    <property type="entry name" value="DDE_1"/>
    <property type="match status" value="1"/>
</dbReference>
<protein>
    <recommendedName>
        <fullName evidence="4">HTH CENPB-type domain-containing protein</fullName>
    </recommendedName>
</protein>
<dbReference type="InterPro" id="IPR004875">
    <property type="entry name" value="DDE_SF_endonuclease_dom"/>
</dbReference>
<gene>
    <name evidence="5" type="ORF">M514_24498</name>
</gene>
<dbReference type="SUPFAM" id="SSF46689">
    <property type="entry name" value="Homeodomain-like"/>
    <property type="match status" value="2"/>
</dbReference>
<dbReference type="GO" id="GO:0003677">
    <property type="term" value="F:DNA binding"/>
    <property type="evidence" value="ECO:0007669"/>
    <property type="project" value="UniProtKB-KW"/>
</dbReference>
<dbReference type="Proteomes" id="UP000030758">
    <property type="component" value="Unassembled WGS sequence"/>
</dbReference>